<accession>A0AAD7ULT1</accession>
<organism evidence="11 12">
    <name type="scientific">Chrysophaeum taylorii</name>
    <dbReference type="NCBI Taxonomy" id="2483200"/>
    <lineage>
        <taxon>Eukaryota</taxon>
        <taxon>Sar</taxon>
        <taxon>Stramenopiles</taxon>
        <taxon>Ochrophyta</taxon>
        <taxon>Pelagophyceae</taxon>
        <taxon>Pelagomonadales</taxon>
        <taxon>Pelagomonadaceae</taxon>
        <taxon>Chrysophaeum</taxon>
    </lineage>
</organism>
<evidence type="ECO:0000313" key="12">
    <source>
        <dbReference type="Proteomes" id="UP001230188"/>
    </source>
</evidence>
<dbReference type="SMART" id="SM00320">
    <property type="entry name" value="WD40"/>
    <property type="match status" value="6"/>
</dbReference>
<dbReference type="GO" id="GO:0003729">
    <property type="term" value="F:mRNA binding"/>
    <property type="evidence" value="ECO:0007669"/>
    <property type="project" value="TreeGrafter"/>
</dbReference>
<dbReference type="Pfam" id="PF00400">
    <property type="entry name" value="WD40"/>
    <property type="match status" value="6"/>
</dbReference>
<evidence type="ECO:0000256" key="5">
    <source>
        <dbReference type="ARBA" id="ARBA00022737"/>
    </source>
</evidence>
<evidence type="ECO:0000256" key="6">
    <source>
        <dbReference type="ARBA" id="ARBA00023187"/>
    </source>
</evidence>
<sequence>MACSSLVADYGSEEEAEFEAPTTVLARVVDTSPEVVGLVSGRPEEVAVGTMVRNLPAAAVRAPVLGPAHPHRRGGVGSAEVAAIEEWSFHEQYHTFQSYGYALSASGGTEVVGTEEGLSRAVEAGEATITTMSPPRKPKRRRPVVEEDVGEESVHGVWAPEALAPEGPSESRRAEIAEALASERAKSSRREYDQNEDFDRRDERKLSHLLPPRHDRNTRAVVARSEFHGDREVDYQGRSWFEAPPGLRHRVGDEHDCFIPKKCIHTFTGHSKGVQAVRLLPGTGHLALSASMDGTCKIWDLYGDRRARRTYSGHAEAVRDANFSRDGSRFASTGFDRFVRVWDTETGACLNTLAPNRKMCFCVDFYPRDDHVLLAGASDNRIYQWDLRAAVHDDDDKGGGDAKIVQEYNHHLQPVNSVTFIDDDARFVSTSDDKKIFIWEYNIPVPMKYISEPHMNAVPVVEVHPSTQFWCGQSLDNQIVTYQARDKMKQLRKKNFRGHLCSGYAIGLAFSPNGRFLASGDAEGRVFVWDFKSTRSLRKWHAHDAACVGVQWHPIEPSWLVTCGWDGLIKLWD</sequence>
<evidence type="ECO:0000256" key="1">
    <source>
        <dbReference type="ARBA" id="ARBA00004123"/>
    </source>
</evidence>
<dbReference type="PROSITE" id="PS00678">
    <property type="entry name" value="WD_REPEATS_1"/>
    <property type="match status" value="1"/>
</dbReference>
<comment type="caution">
    <text evidence="11">The sequence shown here is derived from an EMBL/GenBank/DDBJ whole genome shotgun (WGS) entry which is preliminary data.</text>
</comment>
<comment type="subcellular location">
    <subcellularLocation>
        <location evidence="1">Nucleus</location>
    </subcellularLocation>
</comment>
<keyword evidence="4" id="KW-0747">Spliceosome</keyword>
<dbReference type="GO" id="GO:0071013">
    <property type="term" value="C:catalytic step 2 spliceosome"/>
    <property type="evidence" value="ECO:0007669"/>
    <property type="project" value="InterPro"/>
</dbReference>
<feature type="repeat" description="WD" evidence="9">
    <location>
        <begin position="267"/>
        <end position="309"/>
    </location>
</feature>
<dbReference type="Gene3D" id="2.130.10.10">
    <property type="entry name" value="YVTN repeat-like/Quinoprotein amine dehydrogenase"/>
    <property type="match status" value="1"/>
</dbReference>
<protein>
    <recommendedName>
        <fullName evidence="8">Pre-mRNA-processing factor 17</fullName>
    </recommendedName>
</protein>
<keyword evidence="12" id="KW-1185">Reference proteome</keyword>
<dbReference type="AlphaFoldDB" id="A0AAD7ULT1"/>
<evidence type="ECO:0000256" key="3">
    <source>
        <dbReference type="ARBA" id="ARBA00022664"/>
    </source>
</evidence>
<dbReference type="PROSITE" id="PS50082">
    <property type="entry name" value="WD_REPEATS_2"/>
    <property type="match status" value="5"/>
</dbReference>
<dbReference type="GO" id="GO:0000398">
    <property type="term" value="P:mRNA splicing, via spliceosome"/>
    <property type="evidence" value="ECO:0007669"/>
    <property type="project" value="InterPro"/>
</dbReference>
<dbReference type="PRINTS" id="PR00320">
    <property type="entry name" value="GPROTEINBRPT"/>
</dbReference>
<feature type="repeat" description="WD" evidence="9">
    <location>
        <begin position="540"/>
        <end position="573"/>
    </location>
</feature>
<keyword evidence="6" id="KW-0508">mRNA splicing</keyword>
<dbReference type="CDD" id="cd00200">
    <property type="entry name" value="WD40"/>
    <property type="match status" value="1"/>
</dbReference>
<dbReference type="PANTHER" id="PTHR43979">
    <property type="entry name" value="PRE-MRNA-PROCESSING FACTOR 17"/>
    <property type="match status" value="1"/>
</dbReference>
<dbReference type="InterPro" id="IPR015943">
    <property type="entry name" value="WD40/YVTN_repeat-like_dom_sf"/>
</dbReference>
<dbReference type="InterPro" id="IPR032847">
    <property type="entry name" value="PRPF17"/>
</dbReference>
<feature type="repeat" description="WD" evidence="9">
    <location>
        <begin position="508"/>
        <end position="539"/>
    </location>
</feature>
<keyword evidence="5" id="KW-0677">Repeat</keyword>
<gene>
    <name evidence="11" type="ORF">CTAYLR_006636</name>
</gene>
<keyword evidence="7" id="KW-0539">Nucleus</keyword>
<feature type="compositionally biased region" description="Basic and acidic residues" evidence="10">
    <location>
        <begin position="169"/>
        <end position="206"/>
    </location>
</feature>
<dbReference type="Proteomes" id="UP001230188">
    <property type="component" value="Unassembled WGS sequence"/>
</dbReference>
<dbReference type="InterPro" id="IPR036322">
    <property type="entry name" value="WD40_repeat_dom_sf"/>
</dbReference>
<evidence type="ECO:0000256" key="8">
    <source>
        <dbReference type="ARBA" id="ARBA00068146"/>
    </source>
</evidence>
<dbReference type="InterPro" id="IPR019775">
    <property type="entry name" value="WD40_repeat_CS"/>
</dbReference>
<evidence type="ECO:0000256" key="10">
    <source>
        <dbReference type="SAM" id="MobiDB-lite"/>
    </source>
</evidence>
<name>A0AAD7ULT1_9STRA</name>
<feature type="repeat" description="WD" evidence="9">
    <location>
        <begin position="311"/>
        <end position="352"/>
    </location>
</feature>
<evidence type="ECO:0000256" key="9">
    <source>
        <dbReference type="PROSITE-ProRule" id="PRU00221"/>
    </source>
</evidence>
<dbReference type="FunFam" id="2.130.10.10:FF:000034">
    <property type="entry name" value="Pre-mRNA-processing factor 17, putative"/>
    <property type="match status" value="1"/>
</dbReference>
<keyword evidence="3" id="KW-0507">mRNA processing</keyword>
<proteinExistence type="predicted"/>
<dbReference type="PROSITE" id="PS50294">
    <property type="entry name" value="WD_REPEATS_REGION"/>
    <property type="match status" value="4"/>
</dbReference>
<dbReference type="EMBL" id="JAQMWT010000122">
    <property type="protein sequence ID" value="KAJ8610013.1"/>
    <property type="molecule type" value="Genomic_DNA"/>
</dbReference>
<evidence type="ECO:0000256" key="4">
    <source>
        <dbReference type="ARBA" id="ARBA00022728"/>
    </source>
</evidence>
<keyword evidence="2 9" id="KW-0853">WD repeat</keyword>
<feature type="repeat" description="WD" evidence="9">
    <location>
        <begin position="408"/>
        <end position="440"/>
    </location>
</feature>
<evidence type="ECO:0000313" key="11">
    <source>
        <dbReference type="EMBL" id="KAJ8610013.1"/>
    </source>
</evidence>
<dbReference type="InterPro" id="IPR001680">
    <property type="entry name" value="WD40_rpt"/>
</dbReference>
<dbReference type="SUPFAM" id="SSF50978">
    <property type="entry name" value="WD40 repeat-like"/>
    <property type="match status" value="1"/>
</dbReference>
<feature type="region of interest" description="Disordered" evidence="10">
    <location>
        <begin position="131"/>
        <end position="206"/>
    </location>
</feature>
<dbReference type="PANTHER" id="PTHR43979:SF1">
    <property type="entry name" value="PRE-MRNA-PROCESSING FACTOR 17"/>
    <property type="match status" value="1"/>
</dbReference>
<reference evidence="11" key="1">
    <citation type="submission" date="2023-01" db="EMBL/GenBank/DDBJ databases">
        <title>Metagenome sequencing of chrysophaentin producing Chrysophaeum taylorii.</title>
        <authorList>
            <person name="Davison J."/>
            <person name="Bewley C."/>
        </authorList>
    </citation>
    <scope>NUCLEOTIDE SEQUENCE</scope>
    <source>
        <strain evidence="11">NIES-1699</strain>
    </source>
</reference>
<evidence type="ECO:0000256" key="7">
    <source>
        <dbReference type="ARBA" id="ARBA00023242"/>
    </source>
</evidence>
<evidence type="ECO:0000256" key="2">
    <source>
        <dbReference type="ARBA" id="ARBA00022574"/>
    </source>
</evidence>
<dbReference type="InterPro" id="IPR020472">
    <property type="entry name" value="WD40_PAC1"/>
</dbReference>